<keyword evidence="8 10" id="KW-0520">NAD</keyword>
<gene>
    <name evidence="12" type="ORF">A3770_03p24860</name>
</gene>
<keyword evidence="4 10" id="KW-0479">Metal-binding</keyword>
<dbReference type="HAMAP" id="MF_01966">
    <property type="entry name" value="NADHX_epimerase"/>
    <property type="match status" value="1"/>
</dbReference>
<evidence type="ECO:0000313" key="13">
    <source>
        <dbReference type="Proteomes" id="UP000316726"/>
    </source>
</evidence>
<comment type="similarity">
    <text evidence="10">Belongs to the NnrE/AIBP family.</text>
</comment>
<dbReference type="GO" id="GO:0000166">
    <property type="term" value="F:nucleotide binding"/>
    <property type="evidence" value="ECO:0007669"/>
    <property type="project" value="UniProtKB-KW"/>
</dbReference>
<dbReference type="Pfam" id="PF03853">
    <property type="entry name" value="YjeF_N"/>
    <property type="match status" value="1"/>
</dbReference>
<evidence type="ECO:0000256" key="5">
    <source>
        <dbReference type="ARBA" id="ARBA00022741"/>
    </source>
</evidence>
<reference evidence="12 13" key="1">
    <citation type="submission" date="2018-07" db="EMBL/GenBank/DDBJ databases">
        <title>The complete nuclear genome of the prasinophyte Chloropicon primus (CCMP1205).</title>
        <authorList>
            <person name="Pombert J.-F."/>
            <person name="Otis C."/>
            <person name="Turmel M."/>
            <person name="Lemieux C."/>
        </authorList>
    </citation>
    <scope>NUCLEOTIDE SEQUENCE [LARGE SCALE GENOMIC DNA]</scope>
    <source>
        <strain evidence="12 13">CCMP1205</strain>
    </source>
</reference>
<dbReference type="SUPFAM" id="SSF64153">
    <property type="entry name" value="YjeF N-terminal domain-like"/>
    <property type="match status" value="1"/>
</dbReference>
<evidence type="ECO:0000256" key="6">
    <source>
        <dbReference type="ARBA" id="ARBA00022857"/>
    </source>
</evidence>
<keyword evidence="7 10" id="KW-0630">Potassium</keyword>
<dbReference type="Gene3D" id="3.40.50.10260">
    <property type="entry name" value="YjeF N-terminal domain"/>
    <property type="match status" value="1"/>
</dbReference>
<dbReference type="AlphaFoldDB" id="A0A5B8MGZ5"/>
<dbReference type="PANTHER" id="PTHR13232:SF10">
    <property type="entry name" value="NAD(P)H-HYDRATE EPIMERASE"/>
    <property type="match status" value="1"/>
</dbReference>
<evidence type="ECO:0000256" key="7">
    <source>
        <dbReference type="ARBA" id="ARBA00022958"/>
    </source>
</evidence>
<dbReference type="EMBL" id="CP031036">
    <property type="protein sequence ID" value="QDZ19968.1"/>
    <property type="molecule type" value="Genomic_DNA"/>
</dbReference>
<comment type="catalytic activity">
    <reaction evidence="2 10">
        <text>(6R)-NADPHX = (6S)-NADPHX</text>
        <dbReference type="Rhea" id="RHEA:32227"/>
        <dbReference type="ChEBI" id="CHEBI:64076"/>
        <dbReference type="ChEBI" id="CHEBI:64077"/>
        <dbReference type="EC" id="5.1.99.6"/>
    </reaction>
</comment>
<feature type="binding site" evidence="10">
    <location>
        <begin position="140"/>
        <end position="146"/>
    </location>
    <ligand>
        <name>(6S)-NADPHX</name>
        <dbReference type="ChEBI" id="CHEBI:64076"/>
    </ligand>
</feature>
<dbReference type="InterPro" id="IPR032976">
    <property type="entry name" value="YJEFN_prot_NAXE-like"/>
</dbReference>
<dbReference type="EC" id="5.1.99.6" evidence="3 10"/>
<evidence type="ECO:0000313" key="12">
    <source>
        <dbReference type="EMBL" id="QDZ19968.1"/>
    </source>
</evidence>
<dbReference type="PROSITE" id="PS51385">
    <property type="entry name" value="YJEF_N"/>
    <property type="match status" value="1"/>
</dbReference>
<dbReference type="Proteomes" id="UP000316726">
    <property type="component" value="Chromosome 3"/>
</dbReference>
<dbReference type="PANTHER" id="PTHR13232">
    <property type="entry name" value="NAD(P)H-HYDRATE EPIMERASE"/>
    <property type="match status" value="1"/>
</dbReference>
<comment type="cofactor">
    <cofactor evidence="10">
        <name>K(+)</name>
        <dbReference type="ChEBI" id="CHEBI:29103"/>
    </cofactor>
    <text evidence="10">Binds 1 potassium ion per subunit.</text>
</comment>
<comment type="catalytic activity">
    <reaction evidence="1 10">
        <text>(6R)-NADHX = (6S)-NADHX</text>
        <dbReference type="Rhea" id="RHEA:32215"/>
        <dbReference type="ChEBI" id="CHEBI:64074"/>
        <dbReference type="ChEBI" id="CHEBI:64075"/>
        <dbReference type="EC" id="5.1.99.6"/>
    </reaction>
</comment>
<dbReference type="OrthoDB" id="10064708at2759"/>
<organism evidence="12 13">
    <name type="scientific">Chloropicon primus</name>
    <dbReference type="NCBI Taxonomy" id="1764295"/>
    <lineage>
        <taxon>Eukaryota</taxon>
        <taxon>Viridiplantae</taxon>
        <taxon>Chlorophyta</taxon>
        <taxon>Chloropicophyceae</taxon>
        <taxon>Chloropicales</taxon>
        <taxon>Chloropicaceae</taxon>
        <taxon>Chloropicon</taxon>
    </lineage>
</organism>
<evidence type="ECO:0000256" key="10">
    <source>
        <dbReference type="HAMAP-Rule" id="MF_03159"/>
    </source>
</evidence>
<name>A0A5B8MGZ5_9CHLO</name>
<evidence type="ECO:0000256" key="8">
    <source>
        <dbReference type="ARBA" id="ARBA00023027"/>
    </source>
</evidence>
<evidence type="ECO:0000256" key="2">
    <source>
        <dbReference type="ARBA" id="ARBA00000909"/>
    </source>
</evidence>
<evidence type="ECO:0000259" key="11">
    <source>
        <dbReference type="PROSITE" id="PS51385"/>
    </source>
</evidence>
<evidence type="ECO:0000256" key="3">
    <source>
        <dbReference type="ARBA" id="ARBA00012228"/>
    </source>
</evidence>
<keyword evidence="6" id="KW-0521">NADP</keyword>
<sequence>MASRGGGGVGGNLSYLSQQEAIRVDEELMGPRLGFSVDQLMELAGLSCACALAEVYDKATHPAVLVFCGPGNNGGDGLVAARHLTHFGRDVRVCYPKRTDRELYKGLVKQLESLGVPFVEVDEAIASLPACSVVLDAMFGFSFKGEPRPPFKAVIEELSGCGKPIVSVDIPSGWHVDQEDGGAEDLLRPEMLISLTAPKECARRFKGKHHFLGGRFVPPEIRERFGLSLPEFPGTSQCVRIS</sequence>
<dbReference type="GO" id="GO:0005739">
    <property type="term" value="C:mitochondrion"/>
    <property type="evidence" value="ECO:0007669"/>
    <property type="project" value="TreeGrafter"/>
</dbReference>
<feature type="binding site" evidence="10">
    <location>
        <position position="169"/>
    </location>
    <ligand>
        <name>(6S)-NADPHX</name>
        <dbReference type="ChEBI" id="CHEBI:64076"/>
    </ligand>
</feature>
<proteinExistence type="inferred from homology"/>
<keyword evidence="9 10" id="KW-0413">Isomerase</keyword>
<feature type="binding site" evidence="10">
    <location>
        <begin position="72"/>
        <end position="76"/>
    </location>
    <ligand>
        <name>(6S)-NADPHX</name>
        <dbReference type="ChEBI" id="CHEBI:64076"/>
    </ligand>
</feature>
<feature type="binding site" evidence="10">
    <location>
        <position position="136"/>
    </location>
    <ligand>
        <name>K(+)</name>
        <dbReference type="ChEBI" id="CHEBI:29103"/>
    </ligand>
</feature>
<accession>A0A5B8MGZ5</accession>
<evidence type="ECO:0000256" key="4">
    <source>
        <dbReference type="ARBA" id="ARBA00022723"/>
    </source>
</evidence>
<evidence type="ECO:0000256" key="9">
    <source>
        <dbReference type="ARBA" id="ARBA00023235"/>
    </source>
</evidence>
<comment type="caution">
    <text evidence="10">Lacks conserved residue(s) required for the propagation of feature annotation.</text>
</comment>
<keyword evidence="13" id="KW-1185">Reference proteome</keyword>
<dbReference type="NCBIfam" id="TIGR00197">
    <property type="entry name" value="yjeF_nterm"/>
    <property type="match status" value="1"/>
</dbReference>
<feature type="binding site" evidence="10">
    <location>
        <position position="73"/>
    </location>
    <ligand>
        <name>K(+)</name>
        <dbReference type="ChEBI" id="CHEBI:29103"/>
    </ligand>
</feature>
<dbReference type="STRING" id="1764295.A0A5B8MGZ5"/>
<feature type="binding site" evidence="10">
    <location>
        <position position="172"/>
    </location>
    <ligand>
        <name>K(+)</name>
        <dbReference type="ChEBI" id="CHEBI:29103"/>
    </ligand>
</feature>
<keyword evidence="5 10" id="KW-0547">Nucleotide-binding</keyword>
<evidence type="ECO:0000256" key="1">
    <source>
        <dbReference type="ARBA" id="ARBA00000013"/>
    </source>
</evidence>
<dbReference type="GO" id="GO:0052856">
    <property type="term" value="F:NAD(P)HX epimerase activity"/>
    <property type="evidence" value="ECO:0007669"/>
    <property type="project" value="UniProtKB-UniRule"/>
</dbReference>
<comment type="function">
    <text evidence="10">Catalyzes the epimerization of the S- and R-forms of NAD(P)HX, a damaged form of NAD(P)H that is a result of enzymatic or heat-dependent hydration. This is a prerequisite for the S-specific NAD(P)H-hydrate dehydratase to allow the repair of both epimers of NAD(P)HX.</text>
</comment>
<dbReference type="InterPro" id="IPR004443">
    <property type="entry name" value="YjeF_N_dom"/>
</dbReference>
<dbReference type="InterPro" id="IPR036652">
    <property type="entry name" value="YjeF_N_dom_sf"/>
</dbReference>
<feature type="domain" description="YjeF N-terminal" evidence="11">
    <location>
        <begin position="21"/>
        <end position="229"/>
    </location>
</feature>
<protein>
    <recommendedName>
        <fullName evidence="3 10">NAD(P)H-hydrate epimerase</fullName>
        <ecNumber evidence="3 10">5.1.99.6</ecNumber>
    </recommendedName>
    <alternativeName>
        <fullName evidence="10">NAD(P)HX epimerase</fullName>
    </alternativeName>
</protein>
<dbReference type="GO" id="GO:0046872">
    <property type="term" value="F:metal ion binding"/>
    <property type="evidence" value="ECO:0007669"/>
    <property type="project" value="UniProtKB-KW"/>
</dbReference>